<protein>
    <submittedName>
        <fullName evidence="1">Uncharacterized protein</fullName>
    </submittedName>
</protein>
<proteinExistence type="predicted"/>
<dbReference type="EMBL" id="JANPWB010000007">
    <property type="protein sequence ID" value="KAJ1169219.1"/>
    <property type="molecule type" value="Genomic_DNA"/>
</dbReference>
<accession>A0AAV7SYC8</accession>
<evidence type="ECO:0000313" key="2">
    <source>
        <dbReference type="Proteomes" id="UP001066276"/>
    </source>
</evidence>
<comment type="caution">
    <text evidence="1">The sequence shown here is derived from an EMBL/GenBank/DDBJ whole genome shotgun (WGS) entry which is preliminary data.</text>
</comment>
<dbReference type="AlphaFoldDB" id="A0AAV7SYC8"/>
<name>A0AAV7SYC8_PLEWA</name>
<reference evidence="1" key="1">
    <citation type="journal article" date="2022" name="bioRxiv">
        <title>Sequencing and chromosome-scale assembly of the giantPleurodeles waltlgenome.</title>
        <authorList>
            <person name="Brown T."/>
            <person name="Elewa A."/>
            <person name="Iarovenko S."/>
            <person name="Subramanian E."/>
            <person name="Araus A.J."/>
            <person name="Petzold A."/>
            <person name="Susuki M."/>
            <person name="Suzuki K.-i.T."/>
            <person name="Hayashi T."/>
            <person name="Toyoda A."/>
            <person name="Oliveira C."/>
            <person name="Osipova E."/>
            <person name="Leigh N.D."/>
            <person name="Simon A."/>
            <person name="Yun M.H."/>
        </authorList>
    </citation>
    <scope>NUCLEOTIDE SEQUENCE</scope>
    <source>
        <strain evidence="1">20211129_DDA</strain>
        <tissue evidence="1">Liver</tissue>
    </source>
</reference>
<sequence length="201" mass="21688">MRGESDLHGDSEVQGQGWRWYMTQSGLPRSGLGWHTALQSSLVGEDEGRRSGTRQVATLQRLYEQGPVLPKGFFGGEGQASCHEHQIHVIVSGTAEGDFWRQVAIFRSIPRKFGDGSRSGIWLARVLLCGLELARLVLLEGTVQTGGGVEMARCGSLCSIVITVSRNEIQQDSTMAVVDPEQAAELADSSDGGAEVLFVDS</sequence>
<organism evidence="1 2">
    <name type="scientific">Pleurodeles waltl</name>
    <name type="common">Iberian ribbed newt</name>
    <dbReference type="NCBI Taxonomy" id="8319"/>
    <lineage>
        <taxon>Eukaryota</taxon>
        <taxon>Metazoa</taxon>
        <taxon>Chordata</taxon>
        <taxon>Craniata</taxon>
        <taxon>Vertebrata</taxon>
        <taxon>Euteleostomi</taxon>
        <taxon>Amphibia</taxon>
        <taxon>Batrachia</taxon>
        <taxon>Caudata</taxon>
        <taxon>Salamandroidea</taxon>
        <taxon>Salamandridae</taxon>
        <taxon>Pleurodelinae</taxon>
        <taxon>Pleurodeles</taxon>
    </lineage>
</organism>
<keyword evidence="2" id="KW-1185">Reference proteome</keyword>
<dbReference type="Proteomes" id="UP001066276">
    <property type="component" value="Chromosome 4_1"/>
</dbReference>
<gene>
    <name evidence="1" type="ORF">NDU88_001125</name>
</gene>
<evidence type="ECO:0000313" key="1">
    <source>
        <dbReference type="EMBL" id="KAJ1169219.1"/>
    </source>
</evidence>